<dbReference type="PROSITE" id="PS50940">
    <property type="entry name" value="CHIT_BIND_II"/>
    <property type="match status" value="1"/>
</dbReference>
<feature type="transmembrane region" description="Helical" evidence="2">
    <location>
        <begin position="12"/>
        <end position="29"/>
    </location>
</feature>
<dbReference type="InterPro" id="IPR036508">
    <property type="entry name" value="Chitin-bd_dom_sf"/>
</dbReference>
<reference evidence="4" key="1">
    <citation type="journal article" date="2023" name="G3 (Bethesda)">
        <title>A reference genome for the long-term kleptoplast-retaining sea slug Elysia crispata morphotype clarki.</title>
        <authorList>
            <person name="Eastman K.E."/>
            <person name="Pendleton A.L."/>
            <person name="Shaikh M.A."/>
            <person name="Suttiyut T."/>
            <person name="Ogas R."/>
            <person name="Tomko P."/>
            <person name="Gavelis G."/>
            <person name="Widhalm J.R."/>
            <person name="Wisecaver J.H."/>
        </authorList>
    </citation>
    <scope>NUCLEOTIDE SEQUENCE</scope>
    <source>
        <strain evidence="4">ECLA1</strain>
    </source>
</reference>
<organism evidence="4 5">
    <name type="scientific">Elysia crispata</name>
    <name type="common">lettuce slug</name>
    <dbReference type="NCBI Taxonomy" id="231223"/>
    <lineage>
        <taxon>Eukaryota</taxon>
        <taxon>Metazoa</taxon>
        <taxon>Spiralia</taxon>
        <taxon>Lophotrochozoa</taxon>
        <taxon>Mollusca</taxon>
        <taxon>Gastropoda</taxon>
        <taxon>Heterobranchia</taxon>
        <taxon>Euthyneura</taxon>
        <taxon>Panpulmonata</taxon>
        <taxon>Sacoglossa</taxon>
        <taxon>Placobranchoidea</taxon>
        <taxon>Plakobranchidae</taxon>
        <taxon>Elysia</taxon>
    </lineage>
</organism>
<dbReference type="Pfam" id="PF01607">
    <property type="entry name" value="CBM_14"/>
    <property type="match status" value="2"/>
</dbReference>
<protein>
    <recommendedName>
        <fullName evidence="3">Chitin-binding type-2 domain-containing protein</fullName>
    </recommendedName>
</protein>
<evidence type="ECO:0000313" key="5">
    <source>
        <dbReference type="Proteomes" id="UP001283361"/>
    </source>
</evidence>
<name>A0AAE1ANG9_9GAST</name>
<sequence>MYKCRLLKRSVVLSICLVDMTVAFYWQLWSFSTMCTEDKGLTFARRNPWNCNSYLVCMYGTTLPGQCPPGLVYSDATQTCRDPVPSELAHCGRSVLASLETACIQRPGWKFRSPFSCAQFFECKSQRPSAGFLSSSGKSSSAPSTSGGTERQGQRENPLQLMECPYPSYYSTTTSSCESFDKVQCGTRPKPKAPCDYIQYRQLCDSPHCLPCSQRHPSCVGHSNGAHPLPRYDNLYILCYSERTFDVRKCNSGYIFSTTKKTCLKNADVKLRNGDIRPPPLLL</sequence>
<dbReference type="EMBL" id="JAWDGP010001495">
    <property type="protein sequence ID" value="KAK3790969.1"/>
    <property type="molecule type" value="Genomic_DNA"/>
</dbReference>
<dbReference type="Proteomes" id="UP001283361">
    <property type="component" value="Unassembled WGS sequence"/>
</dbReference>
<dbReference type="Gene3D" id="2.170.140.10">
    <property type="entry name" value="Chitin binding domain"/>
    <property type="match status" value="1"/>
</dbReference>
<feature type="region of interest" description="Disordered" evidence="1">
    <location>
        <begin position="131"/>
        <end position="157"/>
    </location>
</feature>
<dbReference type="AlphaFoldDB" id="A0AAE1ANG9"/>
<dbReference type="SMART" id="SM00494">
    <property type="entry name" value="ChtBD2"/>
    <property type="match status" value="3"/>
</dbReference>
<dbReference type="InterPro" id="IPR002557">
    <property type="entry name" value="Chitin-bd_dom"/>
</dbReference>
<evidence type="ECO:0000259" key="3">
    <source>
        <dbReference type="PROSITE" id="PS50940"/>
    </source>
</evidence>
<keyword evidence="2" id="KW-0812">Transmembrane</keyword>
<proteinExistence type="predicted"/>
<accession>A0AAE1ANG9</accession>
<evidence type="ECO:0000256" key="1">
    <source>
        <dbReference type="SAM" id="MobiDB-lite"/>
    </source>
</evidence>
<keyword evidence="2" id="KW-1133">Transmembrane helix</keyword>
<feature type="domain" description="Chitin-binding type-2" evidence="3">
    <location>
        <begin position="32"/>
        <end position="93"/>
    </location>
</feature>
<evidence type="ECO:0000256" key="2">
    <source>
        <dbReference type="SAM" id="Phobius"/>
    </source>
</evidence>
<dbReference type="GO" id="GO:0005576">
    <property type="term" value="C:extracellular region"/>
    <property type="evidence" value="ECO:0007669"/>
    <property type="project" value="InterPro"/>
</dbReference>
<dbReference type="GO" id="GO:0008061">
    <property type="term" value="F:chitin binding"/>
    <property type="evidence" value="ECO:0007669"/>
    <property type="project" value="InterPro"/>
</dbReference>
<comment type="caution">
    <text evidence="4">The sequence shown here is derived from an EMBL/GenBank/DDBJ whole genome shotgun (WGS) entry which is preliminary data.</text>
</comment>
<gene>
    <name evidence="4" type="ORF">RRG08_006144</name>
</gene>
<keyword evidence="5" id="KW-1185">Reference proteome</keyword>
<evidence type="ECO:0000313" key="4">
    <source>
        <dbReference type="EMBL" id="KAK3790969.1"/>
    </source>
</evidence>
<keyword evidence="2" id="KW-0472">Membrane</keyword>
<dbReference type="SUPFAM" id="SSF57625">
    <property type="entry name" value="Invertebrate chitin-binding proteins"/>
    <property type="match status" value="2"/>
</dbReference>
<feature type="compositionally biased region" description="Low complexity" evidence="1">
    <location>
        <begin position="131"/>
        <end position="149"/>
    </location>
</feature>